<dbReference type="SUPFAM" id="SSF48150">
    <property type="entry name" value="DNA-glycosylase"/>
    <property type="match status" value="1"/>
</dbReference>
<dbReference type="Proteomes" id="UP000005270">
    <property type="component" value="Chromosome"/>
</dbReference>
<evidence type="ECO:0000256" key="5">
    <source>
        <dbReference type="ARBA" id="ARBA00022801"/>
    </source>
</evidence>
<dbReference type="GO" id="GO:0006284">
    <property type="term" value="P:base-excision repair"/>
    <property type="evidence" value="ECO:0007669"/>
    <property type="project" value="InterPro"/>
</dbReference>
<comment type="similarity">
    <text evidence="2">Belongs to the Nth/MutY family.</text>
</comment>
<dbReference type="SMART" id="SM00525">
    <property type="entry name" value="FES"/>
    <property type="match status" value="1"/>
</dbReference>
<dbReference type="InterPro" id="IPR011257">
    <property type="entry name" value="DNA_glycosylase"/>
</dbReference>
<evidence type="ECO:0000256" key="3">
    <source>
        <dbReference type="ARBA" id="ARBA00022723"/>
    </source>
</evidence>
<dbReference type="eggNOG" id="arCOG00462">
    <property type="taxonomic scope" value="Archaea"/>
</dbReference>
<keyword evidence="3" id="KW-0479">Metal-binding</keyword>
<evidence type="ECO:0000256" key="1">
    <source>
        <dbReference type="ARBA" id="ARBA00001966"/>
    </source>
</evidence>
<keyword evidence="8" id="KW-0234">DNA repair</keyword>
<evidence type="ECO:0000256" key="8">
    <source>
        <dbReference type="ARBA" id="ARBA00023204"/>
    </source>
</evidence>
<keyword evidence="9" id="KW-0326">Glycosidase</keyword>
<dbReference type="GO" id="GO:0000701">
    <property type="term" value="F:purine-specific mismatch base pair DNA N-glycosylase activity"/>
    <property type="evidence" value="ECO:0007669"/>
    <property type="project" value="TreeGrafter"/>
</dbReference>
<dbReference type="EMBL" id="CP003531">
    <property type="protein sequence ID" value="AFK51626.1"/>
    <property type="molecule type" value="Genomic_DNA"/>
</dbReference>
<dbReference type="GO" id="GO:0035485">
    <property type="term" value="F:adenine/guanine mispair binding"/>
    <property type="evidence" value="ECO:0007669"/>
    <property type="project" value="TreeGrafter"/>
</dbReference>
<keyword evidence="5" id="KW-0378">Hydrolase</keyword>
<keyword evidence="11" id="KW-1185">Reference proteome</keyword>
<name>I3TFT8_THEC1</name>
<evidence type="ECO:0000256" key="4">
    <source>
        <dbReference type="ARBA" id="ARBA00022763"/>
    </source>
</evidence>
<evidence type="ECO:0000313" key="11">
    <source>
        <dbReference type="Proteomes" id="UP000005270"/>
    </source>
</evidence>
<dbReference type="AlphaFoldDB" id="I3TFT8"/>
<evidence type="ECO:0000256" key="7">
    <source>
        <dbReference type="ARBA" id="ARBA00023014"/>
    </source>
</evidence>
<dbReference type="GO" id="GO:0046872">
    <property type="term" value="F:metal ion binding"/>
    <property type="evidence" value="ECO:0007669"/>
    <property type="project" value="UniProtKB-KW"/>
</dbReference>
<reference evidence="10 11" key="1">
    <citation type="journal article" date="2012" name="J. Bacteriol.">
        <title>Complete genome sequence of the hyperthermophilic cellulolytic Crenarchaeon 'Thermogladius cellulolyticus' 1633.</title>
        <authorList>
            <person name="Mardanov A.V."/>
            <person name="Kochetkova T.V."/>
            <person name="Beletsky A.V."/>
            <person name="Bonch-Osmolovskaya E.A."/>
            <person name="Ravin N.V."/>
            <person name="Skryabin K.G."/>
        </authorList>
    </citation>
    <scope>NUCLEOTIDE SEQUENCE [LARGE SCALE GENOMIC DNA]</scope>
    <source>
        <strain evidence="11">DSM 22663 / VKM B-2946 / 1633</strain>
    </source>
</reference>
<dbReference type="InterPro" id="IPR044298">
    <property type="entry name" value="MIG/MutY"/>
</dbReference>
<protein>
    <submittedName>
        <fullName evidence="10">A/G-specific adenine glycosylase</fullName>
    </submittedName>
</protein>
<keyword evidence="4" id="KW-0227">DNA damage</keyword>
<dbReference type="Gene3D" id="1.10.1670.10">
    <property type="entry name" value="Helix-hairpin-Helix base-excision DNA repair enzymes (C-terminal)"/>
    <property type="match status" value="1"/>
</dbReference>
<evidence type="ECO:0000313" key="10">
    <source>
        <dbReference type="EMBL" id="AFK51626.1"/>
    </source>
</evidence>
<organism evidence="10 11">
    <name type="scientific">Thermogladius calderae (strain DSM 22663 / VKM B-2946 / 1633)</name>
    <dbReference type="NCBI Taxonomy" id="1184251"/>
    <lineage>
        <taxon>Archaea</taxon>
        <taxon>Thermoproteota</taxon>
        <taxon>Thermoprotei</taxon>
        <taxon>Desulfurococcales</taxon>
        <taxon>Desulfurococcaceae</taxon>
        <taxon>Thermogladius</taxon>
    </lineage>
</organism>
<accession>I3TFT8</accession>
<keyword evidence="6" id="KW-0408">Iron</keyword>
<dbReference type="HOGENOM" id="CLU_2379570_0_0_2"/>
<evidence type="ECO:0000256" key="2">
    <source>
        <dbReference type="ARBA" id="ARBA00008343"/>
    </source>
</evidence>
<keyword evidence="7" id="KW-0411">Iron-sulfur</keyword>
<sequence length="94" mass="10883">MVDGNVARVLARLTGHAARRWGDYLAPLRRLLPEDRHQEFNYGLIDLGALVCRPRNPRCWECPLRDLCAYYQRAVGEEACARRLEEAYAEVLRP</sequence>
<dbReference type="GO" id="GO:0051539">
    <property type="term" value="F:4 iron, 4 sulfur cluster binding"/>
    <property type="evidence" value="ECO:0007669"/>
    <property type="project" value="InterPro"/>
</dbReference>
<dbReference type="InterPro" id="IPR004035">
    <property type="entry name" value="Endouclease-III_FeS-bd_BS"/>
</dbReference>
<comment type="cofactor">
    <cofactor evidence="1">
        <name>[4Fe-4S] cluster</name>
        <dbReference type="ChEBI" id="CHEBI:49883"/>
    </cofactor>
</comment>
<dbReference type="STRING" id="1184251.TCELL_1203"/>
<evidence type="ECO:0000256" key="9">
    <source>
        <dbReference type="ARBA" id="ARBA00023295"/>
    </source>
</evidence>
<proteinExistence type="inferred from homology"/>
<dbReference type="KEGG" id="thg:TCELL_1203"/>
<gene>
    <name evidence="10" type="ordered locus">TCELL_1203</name>
</gene>
<dbReference type="Pfam" id="PF10576">
    <property type="entry name" value="EndIII_4Fe-2S"/>
    <property type="match status" value="1"/>
</dbReference>
<dbReference type="InterPro" id="IPR023170">
    <property type="entry name" value="HhH_base_excis_C"/>
</dbReference>
<dbReference type="GO" id="GO:0032357">
    <property type="term" value="F:oxidized purine DNA binding"/>
    <property type="evidence" value="ECO:0007669"/>
    <property type="project" value="TreeGrafter"/>
</dbReference>
<dbReference type="PANTHER" id="PTHR42944:SF1">
    <property type="entry name" value="ADENINE DNA GLYCOSYLASE"/>
    <property type="match status" value="1"/>
</dbReference>
<dbReference type="InterPro" id="IPR003651">
    <property type="entry name" value="Endonuclease3_FeS-loop_motif"/>
</dbReference>
<dbReference type="InParanoid" id="I3TFT8"/>
<evidence type="ECO:0000256" key="6">
    <source>
        <dbReference type="ARBA" id="ARBA00023004"/>
    </source>
</evidence>
<dbReference type="GO" id="GO:0006298">
    <property type="term" value="P:mismatch repair"/>
    <property type="evidence" value="ECO:0007669"/>
    <property type="project" value="TreeGrafter"/>
</dbReference>
<dbReference type="GO" id="GO:0034039">
    <property type="term" value="F:8-oxo-7,8-dihydroguanine DNA N-glycosylase activity"/>
    <property type="evidence" value="ECO:0007669"/>
    <property type="project" value="TreeGrafter"/>
</dbReference>
<dbReference type="PROSITE" id="PS00764">
    <property type="entry name" value="ENDONUCLEASE_III_1"/>
    <property type="match status" value="1"/>
</dbReference>
<dbReference type="PANTHER" id="PTHR42944">
    <property type="entry name" value="ADENINE DNA GLYCOSYLASE"/>
    <property type="match status" value="1"/>
</dbReference>